<name>A0A2Z4Y8A1_SUMC1</name>
<evidence type="ECO:0000313" key="2">
    <source>
        <dbReference type="EMBL" id="AXA37099.1"/>
    </source>
</evidence>
<evidence type="ECO:0000259" key="1">
    <source>
        <dbReference type="Pfam" id="PF11412"/>
    </source>
</evidence>
<proteinExistence type="predicted"/>
<dbReference type="KEGG" id="schv:BRCON_2322"/>
<dbReference type="InterPro" id="IPR028250">
    <property type="entry name" value="DsbDN"/>
</dbReference>
<sequence>MTMLKASRKDLGKPPFLSVGTHWYKQILTALAFGLWGTTSLLASSPQPQDIPVALDLLADRTAVTQGGVIRLGVRFQIAPAWHIYWKNPGESGFATKIEWDLGEITTSSVETVYPVPVVFRGAGGVISYGYAGETLLFVTVRDVTLRPEAKNVKVRARVRWLMCREDECRDARKSLEMELPVGEAQPANREIFERFASLVPVEGIPENVRVDTTITSSGLTAELRAEVPPKTFGIVREDSGEARGLYFFPNPVKGWIVDTPKLVGKVSEVATKVGRLKVFAEQPTVSIQARRTSSTTSGPVEISGVLVQQFVKEDRTLTPVEIREFSLTAGK</sequence>
<dbReference type="Proteomes" id="UP000262583">
    <property type="component" value="Chromosome"/>
</dbReference>
<dbReference type="EMBL" id="CP030759">
    <property type="protein sequence ID" value="AXA37099.1"/>
    <property type="molecule type" value="Genomic_DNA"/>
</dbReference>
<dbReference type="AlphaFoldDB" id="A0A2Z4Y8A1"/>
<accession>A0A2Z4Y8A1</accession>
<feature type="domain" description="Thiol:disulfide interchange protein DsbD N-terminal" evidence="1">
    <location>
        <begin position="57"/>
        <end position="169"/>
    </location>
</feature>
<dbReference type="Pfam" id="PF11412">
    <property type="entry name" value="DsbD_N"/>
    <property type="match status" value="1"/>
</dbReference>
<reference evidence="2 3" key="1">
    <citation type="submission" date="2018-05" db="EMBL/GenBank/DDBJ databases">
        <title>A metagenomic window into the 2 km-deep terrestrial subsurface aquifer revealed taxonomically and functionally diverse microbial community comprising novel uncultured bacterial lineages.</title>
        <authorList>
            <person name="Kadnikov V.V."/>
            <person name="Mardanov A.V."/>
            <person name="Beletsky A.V."/>
            <person name="Banks D."/>
            <person name="Pimenov N.V."/>
            <person name="Frank Y.A."/>
            <person name="Karnachuk O.V."/>
            <person name="Ravin N.V."/>
        </authorList>
    </citation>
    <scope>NUCLEOTIDE SEQUENCE [LARGE SCALE GENOMIC DNA]</scope>
    <source>
        <strain evidence="2">BY</strain>
    </source>
</reference>
<organism evidence="2 3">
    <name type="scientific">Sumerlaea chitinivorans</name>
    <dbReference type="NCBI Taxonomy" id="2250252"/>
    <lineage>
        <taxon>Bacteria</taxon>
        <taxon>Candidatus Sumerlaeota</taxon>
        <taxon>Candidatus Sumerlaeia</taxon>
        <taxon>Candidatus Sumerlaeales</taxon>
        <taxon>Candidatus Sumerlaeaceae</taxon>
        <taxon>Candidatus Sumerlaea</taxon>
    </lineage>
</organism>
<protein>
    <submittedName>
        <fullName evidence="2">Cytochrome c-type biogenesis protein DsbD, protein-disulfide reductase</fullName>
    </submittedName>
</protein>
<gene>
    <name evidence="2" type="ORF">BRCON_2322</name>
</gene>
<evidence type="ECO:0000313" key="3">
    <source>
        <dbReference type="Proteomes" id="UP000262583"/>
    </source>
</evidence>